<dbReference type="SMART" id="SM00345">
    <property type="entry name" value="HTH_GNTR"/>
    <property type="match status" value="1"/>
</dbReference>
<evidence type="ECO:0000313" key="6">
    <source>
        <dbReference type="Proteomes" id="UP000309561"/>
    </source>
</evidence>
<feature type="domain" description="HTH gntR-type" evidence="4">
    <location>
        <begin position="4"/>
        <end position="71"/>
    </location>
</feature>
<dbReference type="CDD" id="cd07377">
    <property type="entry name" value="WHTH_GntR"/>
    <property type="match status" value="1"/>
</dbReference>
<dbReference type="PRINTS" id="PR00035">
    <property type="entry name" value="HTHGNTR"/>
</dbReference>
<dbReference type="AlphaFoldDB" id="A0A4U2Z5A6"/>
<name>A0A4U2Z5A6_9BACT</name>
<dbReference type="InterPro" id="IPR011663">
    <property type="entry name" value="UTRA"/>
</dbReference>
<dbReference type="Gene3D" id="1.10.10.10">
    <property type="entry name" value="Winged helix-like DNA-binding domain superfamily/Winged helix DNA-binding domain"/>
    <property type="match status" value="1"/>
</dbReference>
<keyword evidence="2" id="KW-0238">DNA-binding</keyword>
<evidence type="ECO:0000256" key="2">
    <source>
        <dbReference type="ARBA" id="ARBA00023125"/>
    </source>
</evidence>
<dbReference type="Proteomes" id="UP000309561">
    <property type="component" value="Unassembled WGS sequence"/>
</dbReference>
<dbReference type="OrthoDB" id="5454556at2"/>
<gene>
    <name evidence="5" type="ORF">FCU45_07680</name>
</gene>
<evidence type="ECO:0000259" key="4">
    <source>
        <dbReference type="PROSITE" id="PS50949"/>
    </source>
</evidence>
<dbReference type="SUPFAM" id="SSF64288">
    <property type="entry name" value="Chorismate lyase-like"/>
    <property type="match status" value="1"/>
</dbReference>
<dbReference type="PANTHER" id="PTHR44846">
    <property type="entry name" value="MANNOSYL-D-GLYCERATE TRANSPORT/METABOLISM SYSTEM REPRESSOR MNGR-RELATED"/>
    <property type="match status" value="1"/>
</dbReference>
<evidence type="ECO:0000313" key="5">
    <source>
        <dbReference type="EMBL" id="TKI69387.1"/>
    </source>
</evidence>
<dbReference type="GO" id="GO:0003700">
    <property type="term" value="F:DNA-binding transcription factor activity"/>
    <property type="evidence" value="ECO:0007669"/>
    <property type="project" value="InterPro"/>
</dbReference>
<dbReference type="Pfam" id="PF07702">
    <property type="entry name" value="UTRA"/>
    <property type="match status" value="1"/>
</dbReference>
<dbReference type="SMART" id="SM00866">
    <property type="entry name" value="UTRA"/>
    <property type="match status" value="1"/>
</dbReference>
<dbReference type="InterPro" id="IPR036390">
    <property type="entry name" value="WH_DNA-bd_sf"/>
</dbReference>
<dbReference type="RefSeq" id="WP_137013962.1">
    <property type="nucleotide sequence ID" value="NZ_SZPX01000005.1"/>
</dbReference>
<proteinExistence type="predicted"/>
<reference evidence="5 6" key="1">
    <citation type="submission" date="2019-04" db="EMBL/GenBank/DDBJ databases">
        <title>Sulfurimonas crateris sp. nov. a facultative anaerobic sulfur-oxidizing chemolithautotrophic bacterium isolated from a terrestrial mud vulcano.</title>
        <authorList>
            <person name="Ratnikova N.M."/>
            <person name="Slobodkin A.I."/>
            <person name="Merkel A.Y."/>
            <person name="Novikov A."/>
            <person name="Bonch-Osmolovskaya E.A."/>
            <person name="Slobodkina G.B."/>
        </authorList>
    </citation>
    <scope>NUCLEOTIDE SEQUENCE [LARGE SCALE GENOMIC DNA]</scope>
    <source>
        <strain evidence="5 6">SN118</strain>
    </source>
</reference>
<protein>
    <submittedName>
        <fullName evidence="5">GntR family transcriptional regulator</fullName>
    </submittedName>
</protein>
<dbReference type="Gene3D" id="3.40.1410.10">
    <property type="entry name" value="Chorismate lyase-like"/>
    <property type="match status" value="1"/>
</dbReference>
<comment type="caution">
    <text evidence="5">The sequence shown here is derived from an EMBL/GenBank/DDBJ whole genome shotgun (WGS) entry which is preliminary data.</text>
</comment>
<dbReference type="InterPro" id="IPR036388">
    <property type="entry name" value="WH-like_DNA-bd_sf"/>
</dbReference>
<dbReference type="InterPro" id="IPR000524">
    <property type="entry name" value="Tscrpt_reg_HTH_GntR"/>
</dbReference>
<keyword evidence="1" id="KW-0805">Transcription regulation</keyword>
<dbReference type="InterPro" id="IPR050679">
    <property type="entry name" value="Bact_HTH_transcr_reg"/>
</dbReference>
<accession>A0A4U2Z5A6</accession>
<organism evidence="5 6">
    <name type="scientific">Sulfurimonas crateris</name>
    <dbReference type="NCBI Taxonomy" id="2574727"/>
    <lineage>
        <taxon>Bacteria</taxon>
        <taxon>Pseudomonadati</taxon>
        <taxon>Campylobacterota</taxon>
        <taxon>Epsilonproteobacteria</taxon>
        <taxon>Campylobacterales</taxon>
        <taxon>Sulfurimonadaceae</taxon>
        <taxon>Sulfurimonas</taxon>
    </lineage>
</organism>
<dbReference type="PANTHER" id="PTHR44846:SF1">
    <property type="entry name" value="MANNOSYL-D-GLYCERATE TRANSPORT_METABOLISM SYSTEM REPRESSOR MNGR-RELATED"/>
    <property type="match status" value="1"/>
</dbReference>
<evidence type="ECO:0000256" key="1">
    <source>
        <dbReference type="ARBA" id="ARBA00023015"/>
    </source>
</evidence>
<dbReference type="GO" id="GO:0045892">
    <property type="term" value="P:negative regulation of DNA-templated transcription"/>
    <property type="evidence" value="ECO:0007669"/>
    <property type="project" value="TreeGrafter"/>
</dbReference>
<dbReference type="GO" id="GO:0003677">
    <property type="term" value="F:DNA binding"/>
    <property type="evidence" value="ECO:0007669"/>
    <property type="project" value="UniProtKB-KW"/>
</dbReference>
<dbReference type="EMBL" id="SZPX01000005">
    <property type="protein sequence ID" value="TKI69387.1"/>
    <property type="molecule type" value="Genomic_DNA"/>
</dbReference>
<dbReference type="SUPFAM" id="SSF46785">
    <property type="entry name" value="Winged helix' DNA-binding domain"/>
    <property type="match status" value="1"/>
</dbReference>
<dbReference type="PROSITE" id="PS50949">
    <property type="entry name" value="HTH_GNTR"/>
    <property type="match status" value="1"/>
</dbReference>
<evidence type="ECO:0000256" key="3">
    <source>
        <dbReference type="ARBA" id="ARBA00023163"/>
    </source>
</evidence>
<dbReference type="Pfam" id="PF00392">
    <property type="entry name" value="GntR"/>
    <property type="match status" value="1"/>
</dbReference>
<keyword evidence="3" id="KW-0804">Transcription</keyword>
<sequence length="248" mass="28378">MTKKFDYEIIYEYLKDKIKNDLSPNEKIPSENELCKLFNLTRTTVRQGIARLKNEGLVYSKQGGGNYIAPQKINYTLSKNTTFSNEILKLGKTPSIKILDIETISPNNFLLEKFNIKENQSILKVTLVRMADDIPILLGYSYLNTTLTPDIDLKIVSTTSFTKTFKEYGLNPTRNHSELEIIPSDEKYIQMLQIQNTLPLIKIASTSIDKTSGKIIEYVESFFRSDLVKISIDFNRAKEAKIQKNSSN</sequence>
<keyword evidence="6" id="KW-1185">Reference proteome</keyword>
<dbReference type="InterPro" id="IPR028978">
    <property type="entry name" value="Chorismate_lyase_/UTRA_dom_sf"/>
</dbReference>